<dbReference type="OrthoDB" id="2200467at2"/>
<sequence length="212" mass="24247">MNKKKLVNALILIVGLLASLACLQTGYADTFIEATTSIPIQQQFESNEKNKAGIFTYQLEAVNEESPMPTNQSVYEFTIRESETHTISLTFDQPGVYHYEVKQVIPDKKKQGYTYDTRKLFIEVYVSYARNQQLLSNLIVKNETGLKVESLTFENSFFNSKIAGHQENKKYLPKTGEEVTFVFSITGIGCIWLICLFLIYKHKSTNQNEKKS</sequence>
<dbReference type="Proteomes" id="UP000013785">
    <property type="component" value="Unassembled WGS sequence"/>
</dbReference>
<evidence type="ECO:0000313" key="4">
    <source>
        <dbReference type="EMBL" id="EOL45460.1"/>
    </source>
</evidence>
<evidence type="ECO:0000259" key="3">
    <source>
        <dbReference type="Pfam" id="PF12892"/>
    </source>
</evidence>
<evidence type="ECO:0000256" key="1">
    <source>
        <dbReference type="SAM" id="Phobius"/>
    </source>
</evidence>
<organism evidence="4 5">
    <name type="scientific">Enterococcus phoeniculicola ATCC BAA-412</name>
    <dbReference type="NCBI Taxonomy" id="1158610"/>
    <lineage>
        <taxon>Bacteria</taxon>
        <taxon>Bacillati</taxon>
        <taxon>Bacillota</taxon>
        <taxon>Bacilli</taxon>
        <taxon>Lactobacillales</taxon>
        <taxon>Enterococcaceae</taxon>
        <taxon>Enterococcus</taxon>
    </lineage>
</organism>
<dbReference type="PROSITE" id="PS51257">
    <property type="entry name" value="PROKAR_LIPOPROTEIN"/>
    <property type="match status" value="1"/>
</dbReference>
<feature type="domain" description="Streptococcal pilin isopeptide linkage" evidence="3">
    <location>
        <begin position="48"/>
        <end position="157"/>
    </location>
</feature>
<keyword evidence="2" id="KW-0732">Signal</keyword>
<evidence type="ECO:0000256" key="2">
    <source>
        <dbReference type="SAM" id="SignalP"/>
    </source>
</evidence>
<comment type="caution">
    <text evidence="4">The sequence shown here is derived from an EMBL/GenBank/DDBJ whole genome shotgun (WGS) entry which is preliminary data.</text>
</comment>
<dbReference type="Pfam" id="PF12892">
    <property type="entry name" value="FctA"/>
    <property type="match status" value="1"/>
</dbReference>
<feature type="signal peptide" evidence="2">
    <location>
        <begin position="1"/>
        <end position="28"/>
    </location>
</feature>
<dbReference type="EMBL" id="AJAT01000012">
    <property type="protein sequence ID" value="EOL45460.1"/>
    <property type="molecule type" value="Genomic_DNA"/>
</dbReference>
<feature type="transmembrane region" description="Helical" evidence="1">
    <location>
        <begin position="179"/>
        <end position="200"/>
    </location>
</feature>
<accession>R3WUJ0</accession>
<keyword evidence="1" id="KW-0472">Membrane</keyword>
<dbReference type="Gene3D" id="2.60.40.3050">
    <property type="match status" value="1"/>
</dbReference>
<dbReference type="PATRIC" id="fig|1158610.3.peg.1330"/>
<dbReference type="eggNOG" id="ENOG5033CUD">
    <property type="taxonomic scope" value="Bacteria"/>
</dbReference>
<dbReference type="NCBIfam" id="TIGR03786">
    <property type="entry name" value="strep_pil_rpt"/>
    <property type="match status" value="1"/>
</dbReference>
<name>R3WUJ0_9ENTE</name>
<dbReference type="RefSeq" id="WP_010768013.1">
    <property type="nucleotide sequence ID" value="NZ_ASWE01000003.1"/>
</dbReference>
<dbReference type="HOGENOM" id="CLU_1298188_0_0_9"/>
<keyword evidence="1" id="KW-1133">Transmembrane helix</keyword>
<dbReference type="STRING" id="154621.RV11_GL000107"/>
<dbReference type="AlphaFoldDB" id="R3WUJ0"/>
<dbReference type="InterPro" id="IPR038174">
    <property type="entry name" value="Strep_pil_link_sf"/>
</dbReference>
<keyword evidence="5" id="KW-1185">Reference proteome</keyword>
<feature type="chain" id="PRO_5004363579" evidence="2">
    <location>
        <begin position="29"/>
        <end position="212"/>
    </location>
</feature>
<gene>
    <name evidence="4" type="ORF">UC3_01350</name>
</gene>
<evidence type="ECO:0000313" key="5">
    <source>
        <dbReference type="Proteomes" id="UP000013785"/>
    </source>
</evidence>
<reference evidence="4 5" key="1">
    <citation type="submission" date="2013-02" db="EMBL/GenBank/DDBJ databases">
        <title>The Genome Sequence of Enterococcus phoeniculicola BAA-412.</title>
        <authorList>
            <consortium name="The Broad Institute Genome Sequencing Platform"/>
            <consortium name="The Broad Institute Genome Sequencing Center for Infectious Disease"/>
            <person name="Earl A.M."/>
            <person name="Gilmore M.S."/>
            <person name="Lebreton F."/>
            <person name="Walker B."/>
            <person name="Young S.K."/>
            <person name="Zeng Q."/>
            <person name="Gargeya S."/>
            <person name="Fitzgerald M."/>
            <person name="Haas B."/>
            <person name="Abouelleil A."/>
            <person name="Alvarado L."/>
            <person name="Arachchi H.M."/>
            <person name="Berlin A.M."/>
            <person name="Chapman S.B."/>
            <person name="Dewar J."/>
            <person name="Goldberg J."/>
            <person name="Griggs A."/>
            <person name="Gujja S."/>
            <person name="Hansen M."/>
            <person name="Howarth C."/>
            <person name="Imamovic A."/>
            <person name="Larimer J."/>
            <person name="McCowan C."/>
            <person name="Murphy C."/>
            <person name="Neiman D."/>
            <person name="Pearson M."/>
            <person name="Priest M."/>
            <person name="Roberts A."/>
            <person name="Saif S."/>
            <person name="Shea T."/>
            <person name="Sisk P."/>
            <person name="Sykes S."/>
            <person name="Wortman J."/>
            <person name="Nusbaum C."/>
            <person name="Birren B."/>
        </authorList>
    </citation>
    <scope>NUCLEOTIDE SEQUENCE [LARGE SCALE GENOMIC DNA]</scope>
    <source>
        <strain evidence="4 5">ATCC BAA-412</strain>
    </source>
</reference>
<protein>
    <submittedName>
        <fullName evidence="4">Pilin isopeptide linkage domain-containing protein</fullName>
    </submittedName>
</protein>
<proteinExistence type="predicted"/>
<keyword evidence="1" id="KW-0812">Transmembrane</keyword>
<dbReference type="InterPro" id="IPR022464">
    <property type="entry name" value="Strep_pil_isopept_link"/>
</dbReference>